<gene>
    <name evidence="2" type="ORF">RM555_02535</name>
</gene>
<sequence>MRMRRFVATLTAATVTTFGAVAIAPAPAQAATGWDLTGTPGDVAGAWAYGTWWWSGGRLYVEVKVKDTKSDGYAAVVSLTASYNDGGTRTEGVGNSSGAGKTVTKEFNFAGNVTRITGQECLVNNNTSCINLSSGRIY</sequence>
<organism evidence="2 3">
    <name type="scientific">Micromonospora reichwaldensis</name>
    <dbReference type="NCBI Taxonomy" id="3075516"/>
    <lineage>
        <taxon>Bacteria</taxon>
        <taxon>Bacillati</taxon>
        <taxon>Actinomycetota</taxon>
        <taxon>Actinomycetes</taxon>
        <taxon>Micromonosporales</taxon>
        <taxon>Micromonosporaceae</taxon>
        <taxon>Micromonospora</taxon>
    </lineage>
</organism>
<protein>
    <recommendedName>
        <fullName evidence="4">Secreted protein</fullName>
    </recommendedName>
</protein>
<feature type="signal peptide" evidence="1">
    <location>
        <begin position="1"/>
        <end position="30"/>
    </location>
</feature>
<keyword evidence="3" id="KW-1185">Reference proteome</keyword>
<evidence type="ECO:0008006" key="4">
    <source>
        <dbReference type="Google" id="ProtNLM"/>
    </source>
</evidence>
<keyword evidence="1" id="KW-0732">Signal</keyword>
<dbReference type="RefSeq" id="WP_311410236.1">
    <property type="nucleotide sequence ID" value="NZ_JAVRFL010000002.1"/>
</dbReference>
<evidence type="ECO:0000313" key="2">
    <source>
        <dbReference type="EMBL" id="MDT0527864.1"/>
    </source>
</evidence>
<dbReference type="Proteomes" id="UP001180973">
    <property type="component" value="Unassembled WGS sequence"/>
</dbReference>
<dbReference type="EMBL" id="JAVRFL010000002">
    <property type="protein sequence ID" value="MDT0527864.1"/>
    <property type="molecule type" value="Genomic_DNA"/>
</dbReference>
<comment type="caution">
    <text evidence="2">The sequence shown here is derived from an EMBL/GenBank/DDBJ whole genome shotgun (WGS) entry which is preliminary data.</text>
</comment>
<evidence type="ECO:0000256" key="1">
    <source>
        <dbReference type="SAM" id="SignalP"/>
    </source>
</evidence>
<accession>A0ABU2WPM6</accession>
<feature type="chain" id="PRO_5046117952" description="Secreted protein" evidence="1">
    <location>
        <begin position="31"/>
        <end position="138"/>
    </location>
</feature>
<proteinExistence type="predicted"/>
<reference evidence="2" key="1">
    <citation type="submission" date="2023-09" db="EMBL/GenBank/DDBJ databases">
        <title>30 novel species of actinomycetes from the DSMZ collection.</title>
        <authorList>
            <person name="Nouioui I."/>
        </authorList>
    </citation>
    <scope>NUCLEOTIDE SEQUENCE</scope>
    <source>
        <strain evidence="2">DSM 115977</strain>
    </source>
</reference>
<name>A0ABU2WPM6_9ACTN</name>
<evidence type="ECO:0000313" key="3">
    <source>
        <dbReference type="Proteomes" id="UP001180973"/>
    </source>
</evidence>